<proteinExistence type="predicted"/>
<sequence length="250" mass="27253">MPFAWYWLGKSLHKGYARGERIKPIYINRDGDLIMSRRSSRASFSVEKARRQGEMRPDQSRASSPSRSERVSPSKKFCGVCSPVESESDEATQAKLPCACCHKAPSPLRPHNPTPAPTPLRTATSVHGYCCVCQVGGVKTALPVFRDHSHGYQTPTPAPTPQASQGETVRGKSPQGKCACCQHAVPAEPETRRHAGFYSEECHGECVFVDMSPVDDALSETSIEVNSESDRGDECDCGHLIISIPCGVLH</sequence>
<organism evidence="2 3">
    <name type="scientific">Penicillium capsulatum</name>
    <dbReference type="NCBI Taxonomy" id="69766"/>
    <lineage>
        <taxon>Eukaryota</taxon>
        <taxon>Fungi</taxon>
        <taxon>Dikarya</taxon>
        <taxon>Ascomycota</taxon>
        <taxon>Pezizomycotina</taxon>
        <taxon>Eurotiomycetes</taxon>
        <taxon>Eurotiomycetidae</taxon>
        <taxon>Eurotiales</taxon>
        <taxon>Aspergillaceae</taxon>
        <taxon>Penicillium</taxon>
    </lineage>
</organism>
<keyword evidence="3" id="KW-1185">Reference proteome</keyword>
<comment type="caution">
    <text evidence="2">The sequence shown here is derived from an EMBL/GenBank/DDBJ whole genome shotgun (WGS) entry which is preliminary data.</text>
</comment>
<evidence type="ECO:0000313" key="2">
    <source>
        <dbReference type="EMBL" id="KAJ5173407.1"/>
    </source>
</evidence>
<protein>
    <submittedName>
        <fullName evidence="2">Uncharacterized protein</fullName>
    </submittedName>
</protein>
<dbReference type="AlphaFoldDB" id="A0A9W9IEE2"/>
<feature type="region of interest" description="Disordered" evidence="1">
    <location>
        <begin position="149"/>
        <end position="170"/>
    </location>
</feature>
<accession>A0A9W9IEE2</accession>
<feature type="region of interest" description="Disordered" evidence="1">
    <location>
        <begin position="39"/>
        <end position="74"/>
    </location>
</feature>
<evidence type="ECO:0000313" key="3">
    <source>
        <dbReference type="Proteomes" id="UP001146351"/>
    </source>
</evidence>
<reference evidence="2" key="1">
    <citation type="submission" date="2022-11" db="EMBL/GenBank/DDBJ databases">
        <authorList>
            <person name="Petersen C."/>
        </authorList>
    </citation>
    <scope>NUCLEOTIDE SEQUENCE</scope>
    <source>
        <strain evidence="2">IBT 21917</strain>
    </source>
</reference>
<dbReference type="Proteomes" id="UP001146351">
    <property type="component" value="Unassembled WGS sequence"/>
</dbReference>
<feature type="compositionally biased region" description="Basic and acidic residues" evidence="1">
    <location>
        <begin position="47"/>
        <end position="59"/>
    </location>
</feature>
<reference evidence="2" key="2">
    <citation type="journal article" date="2023" name="IMA Fungus">
        <title>Comparative genomic study of the Penicillium genus elucidates a diverse pangenome and 15 lateral gene transfer events.</title>
        <authorList>
            <person name="Petersen C."/>
            <person name="Sorensen T."/>
            <person name="Nielsen M.R."/>
            <person name="Sondergaard T.E."/>
            <person name="Sorensen J.L."/>
            <person name="Fitzpatrick D.A."/>
            <person name="Frisvad J.C."/>
            <person name="Nielsen K.L."/>
        </authorList>
    </citation>
    <scope>NUCLEOTIDE SEQUENCE</scope>
    <source>
        <strain evidence="2">IBT 21917</strain>
    </source>
</reference>
<evidence type="ECO:0000256" key="1">
    <source>
        <dbReference type="SAM" id="MobiDB-lite"/>
    </source>
</evidence>
<gene>
    <name evidence="2" type="ORF">N7492_006000</name>
</gene>
<name>A0A9W9IEE2_9EURO</name>
<dbReference type="EMBL" id="JAPQKO010000003">
    <property type="protein sequence ID" value="KAJ5173407.1"/>
    <property type="molecule type" value="Genomic_DNA"/>
</dbReference>